<protein>
    <submittedName>
        <fullName evidence="1">Uncharacterized protein</fullName>
    </submittedName>
</protein>
<gene>
    <name evidence="1" type="ORF">Aco04nite_91500</name>
</gene>
<evidence type="ECO:0000313" key="1">
    <source>
        <dbReference type="EMBL" id="GIM84461.1"/>
    </source>
</evidence>
<keyword evidence="2" id="KW-1185">Reference proteome</keyword>
<name>A0A919T3H4_9ACTN</name>
<evidence type="ECO:0000313" key="2">
    <source>
        <dbReference type="Proteomes" id="UP000680865"/>
    </source>
</evidence>
<proteinExistence type="predicted"/>
<organism evidence="1 2">
    <name type="scientific">Winogradskya consettensis</name>
    <dbReference type="NCBI Taxonomy" id="113560"/>
    <lineage>
        <taxon>Bacteria</taxon>
        <taxon>Bacillati</taxon>
        <taxon>Actinomycetota</taxon>
        <taxon>Actinomycetes</taxon>
        <taxon>Micromonosporales</taxon>
        <taxon>Micromonosporaceae</taxon>
        <taxon>Winogradskya</taxon>
    </lineage>
</organism>
<sequence>MLGLDEMRRLGLNVSTAGFDEPGWVHDETATQRALALAKHVTGIHLSETAPNVTAFTAVAVPKQGSDRMAPTSFVVPPAEDYDEDEYDEQAEQTQAWTGIDLPGERLRSGGFSGAEPARRNMNLLTALADAGNDMTLFPIRRQLDPLPMAPQYLPDGSLDRGSRQHLAWNLLHNPTDPVPLSAACNALTTAIAVDNGRDRQLFADLRVRFPQLG</sequence>
<comment type="caution">
    <text evidence="1">The sequence shown here is derived from an EMBL/GenBank/DDBJ whole genome shotgun (WGS) entry which is preliminary data.</text>
</comment>
<reference evidence="1" key="1">
    <citation type="submission" date="2021-03" db="EMBL/GenBank/DDBJ databases">
        <title>Whole genome shotgun sequence of Actinoplanes consettensis NBRC 14913.</title>
        <authorList>
            <person name="Komaki H."/>
            <person name="Tamura T."/>
        </authorList>
    </citation>
    <scope>NUCLEOTIDE SEQUENCE</scope>
    <source>
        <strain evidence="1">NBRC 14913</strain>
    </source>
</reference>
<dbReference type="EMBL" id="BOQP01000067">
    <property type="protein sequence ID" value="GIM84461.1"/>
    <property type="molecule type" value="Genomic_DNA"/>
</dbReference>
<accession>A0A919T3H4</accession>
<dbReference type="AlphaFoldDB" id="A0A919T3H4"/>
<dbReference type="Proteomes" id="UP000680865">
    <property type="component" value="Unassembled WGS sequence"/>
</dbReference>